<name>A0A9N6ZFC6_9CRUS</name>
<feature type="transmembrane region" description="Helical" evidence="19">
    <location>
        <begin position="447"/>
        <end position="464"/>
    </location>
</feature>
<feature type="transmembrane region" description="Helical" evidence="19">
    <location>
        <begin position="500"/>
        <end position="518"/>
    </location>
</feature>
<organism evidence="20">
    <name type="scientific">Evadne anonyx</name>
    <dbReference type="NCBI Taxonomy" id="141404"/>
    <lineage>
        <taxon>Eukaryota</taxon>
        <taxon>Metazoa</taxon>
        <taxon>Ecdysozoa</taxon>
        <taxon>Arthropoda</taxon>
        <taxon>Crustacea</taxon>
        <taxon>Branchiopoda</taxon>
        <taxon>Diplostraca</taxon>
        <taxon>Cladocera</taxon>
        <taxon>Onychopoda</taxon>
        <taxon>Podonidae</taxon>
        <taxon>Evadne</taxon>
    </lineage>
</organism>
<feature type="transmembrane region" description="Helical" evidence="19">
    <location>
        <begin position="610"/>
        <end position="631"/>
    </location>
</feature>
<dbReference type="CDD" id="cd06855">
    <property type="entry name" value="GT_GPT_euk"/>
    <property type="match status" value="1"/>
</dbReference>
<evidence type="ECO:0000256" key="7">
    <source>
        <dbReference type="ARBA" id="ARBA00022676"/>
    </source>
</evidence>
<feature type="transmembrane region" description="Helical" evidence="19">
    <location>
        <begin position="476"/>
        <end position="493"/>
    </location>
</feature>
<evidence type="ECO:0000256" key="3">
    <source>
        <dbReference type="ARBA" id="ARBA00004922"/>
    </source>
</evidence>
<evidence type="ECO:0000256" key="5">
    <source>
        <dbReference type="ARBA" id="ARBA00013225"/>
    </source>
</evidence>
<evidence type="ECO:0000256" key="10">
    <source>
        <dbReference type="ARBA" id="ARBA00022723"/>
    </source>
</evidence>
<dbReference type="InterPro" id="IPR000715">
    <property type="entry name" value="Glycosyl_transferase_4"/>
</dbReference>
<dbReference type="EMBL" id="OC985918">
    <property type="protein sequence ID" value="CAG4642573.1"/>
    <property type="molecule type" value="Genomic_DNA"/>
</dbReference>
<evidence type="ECO:0000256" key="19">
    <source>
        <dbReference type="SAM" id="Phobius"/>
    </source>
</evidence>
<evidence type="ECO:0000256" key="18">
    <source>
        <dbReference type="ARBA" id="ARBA00045078"/>
    </source>
</evidence>
<feature type="transmembrane region" description="Helical" evidence="19">
    <location>
        <begin position="569"/>
        <end position="590"/>
    </location>
</feature>
<comment type="pathway">
    <text evidence="3">Protein modification; protein glycosylation.</text>
</comment>
<protein>
    <recommendedName>
        <fullName evidence="6">UDP-N-acetylglucosamine--dolichyl-phosphate N-acetylglucosaminephosphotransferase</fullName>
        <ecNumber evidence="5">2.7.8.15</ecNumber>
    </recommendedName>
    <alternativeName>
        <fullName evidence="15">GlcNAc-1-P transferase</fullName>
    </alternativeName>
    <alternativeName>
        <fullName evidence="16">N-acetylglucosamine-1-phosphate transferase</fullName>
    </alternativeName>
</protein>
<reference evidence="20" key="1">
    <citation type="submission" date="2021-04" db="EMBL/GenBank/DDBJ databases">
        <authorList>
            <person name="Cornetti L."/>
        </authorList>
    </citation>
    <scope>NUCLEOTIDE SEQUENCE</scope>
</reference>
<feature type="transmembrane region" description="Helical" evidence="19">
    <location>
        <begin position="6"/>
        <end position="23"/>
    </location>
</feature>
<proteinExistence type="inferred from homology"/>
<dbReference type="PANTHER" id="PTHR10571">
    <property type="entry name" value="UDP-N-ACETYLGLUCOSAMINE--DOLICHYL-PHOSPHATE N-ACETYLGLUCOSAMINEPHOSPHOTRANSFERASE"/>
    <property type="match status" value="1"/>
</dbReference>
<feature type="transmembrane region" description="Helical" evidence="19">
    <location>
        <begin position="693"/>
        <end position="714"/>
    </location>
</feature>
<keyword evidence="8" id="KW-0808">Transferase</keyword>
<evidence type="ECO:0000256" key="11">
    <source>
        <dbReference type="ARBA" id="ARBA00022824"/>
    </source>
</evidence>
<gene>
    <name evidence="20" type="primary">EOG090X07N9</name>
</gene>
<keyword evidence="13 19" id="KW-1133">Transmembrane helix</keyword>
<evidence type="ECO:0000256" key="13">
    <source>
        <dbReference type="ARBA" id="ARBA00022989"/>
    </source>
</evidence>
<dbReference type="InterPro" id="IPR009447">
    <property type="entry name" value="PIGW/GWT1"/>
</dbReference>
<keyword evidence="12" id="KW-0460">Magnesium</keyword>
<feature type="transmembrane region" description="Helical" evidence="19">
    <location>
        <begin position="51"/>
        <end position="68"/>
    </location>
</feature>
<evidence type="ECO:0000256" key="17">
    <source>
        <dbReference type="ARBA" id="ARBA00044717"/>
    </source>
</evidence>
<keyword evidence="9 19" id="KW-0812">Transmembrane</keyword>
<dbReference type="InterPro" id="IPR033895">
    <property type="entry name" value="GPT"/>
</dbReference>
<dbReference type="GO" id="GO:0003975">
    <property type="term" value="F:UDP-N-acetylglucosamine-dolichyl-phosphate N-acetylglucosaminephosphotransferase activity"/>
    <property type="evidence" value="ECO:0007669"/>
    <property type="project" value="UniProtKB-EC"/>
</dbReference>
<evidence type="ECO:0000256" key="16">
    <source>
        <dbReference type="ARBA" id="ARBA00033238"/>
    </source>
</evidence>
<evidence type="ECO:0000256" key="9">
    <source>
        <dbReference type="ARBA" id="ARBA00022692"/>
    </source>
</evidence>
<sequence length="716" mass="81641">MWSEILVNLSLSMLGYYTILKVLPRLKEMFLKANISGTDLNKVEKVQIPEAAGVITSCIFLIIMFIFIPFPFGKQLLHKEWDFPHQEFVQFVAALLSICCMVLLGFADDVLNLRWRHKLLLPTIATLPLLMVYYVNYNSTTVIIPKPLRFLVGHDIDLGIFYYLYMGMLAVFCTNAINIYAGVNGLEVGQSIVIAASIILFNFIELNVDSRSNHLFSLFFMIPYFFTSLALLRFNWYPASVFVGDTFCYFSGMTIAVVAILGHFSKTALLFFIPQIINFIFSLPQLFHLLPCPRHRLPRLNPESGLLNPSVFQFKEKSLKPIGRLILKLYQLVGFVRIENAIDRDDDLSQSTNCTLINYAIKIIGPIHERDLVIRLLAFQYSSDILYMFYATVISILAVDFHVYPRRFVKTETFGYSLMDVGVGTYVFAHGLLGSSTCHSKGQWSKIFPIIGLGILRLLSVKSLDYHEHVSEYGVHWNFFFTLALIKGISAMLKLQVRPAVIATSILAFYEIVLKLGLQNWILSDYPRTDLVSSNREGVFSLFGYLALYYTSMEIGDYLKKPKTNFRDWIGLLIRLLALSFLSWNALPYFEAVFGLPSRRLANTTFCVWMVTYNLILLTCCLTSDLLLVTVDYRRKRTLSSEALNMKPLLREPYSMQFINRNGMLYFLLANLLTGLINLSFDTVNMNSYSSMTILVGYVALLSSSVAYLSASIYGY</sequence>
<dbReference type="GO" id="GO:0005789">
    <property type="term" value="C:endoplasmic reticulum membrane"/>
    <property type="evidence" value="ECO:0007669"/>
    <property type="project" value="UniProtKB-SubCell"/>
</dbReference>
<keyword evidence="11" id="KW-0256">Endoplasmic reticulum</keyword>
<keyword evidence="10" id="KW-0479">Metal-binding</keyword>
<feature type="transmembrane region" description="Helical" evidence="19">
    <location>
        <begin position="270"/>
        <end position="290"/>
    </location>
</feature>
<comment type="similarity">
    <text evidence="4">Belongs to the glycosyltransferase 4 family.</text>
</comment>
<keyword evidence="7" id="KW-0328">Glycosyltransferase</keyword>
<evidence type="ECO:0000313" key="20">
    <source>
        <dbReference type="EMBL" id="CAG4642573.1"/>
    </source>
</evidence>
<feature type="transmembrane region" description="Helical" evidence="19">
    <location>
        <begin position="385"/>
        <end position="404"/>
    </location>
</feature>
<dbReference type="GO" id="GO:0046872">
    <property type="term" value="F:metal ion binding"/>
    <property type="evidence" value="ECO:0007669"/>
    <property type="project" value="UniProtKB-KW"/>
</dbReference>
<keyword evidence="14 19" id="KW-0472">Membrane</keyword>
<feature type="transmembrane region" description="Helical" evidence="19">
    <location>
        <begin position="160"/>
        <end position="181"/>
    </location>
</feature>
<feature type="transmembrane region" description="Helical" evidence="19">
    <location>
        <begin position="246"/>
        <end position="264"/>
    </location>
</feature>
<evidence type="ECO:0000256" key="2">
    <source>
        <dbReference type="ARBA" id="ARBA00004477"/>
    </source>
</evidence>
<comment type="function">
    <text evidence="17">UDP-N-acetylglucosamine--dolichyl-phosphate N-acetylglucosaminephosphotransferase that operates in the biosynthetic pathway of dolichol-linked oligosaccharides, the glycan precursors employed in protein asparagine (N)-glycosylation. The assembly of dolichol-linked oligosaccharides begins on the cytosolic side of the endoplasmic reticulum membrane and finishes in its lumen. The sequential addition of sugars to dolichol pyrophosphate produces dolichol-linked oligosaccharides containing fourteen sugars, including two GlcNAcs, nine mannoses and three glucoses. Once assembled, the oligosaccharide is transferred from the lipid to nascent proteins by oligosaccharyltransferases. Catalyzes the initial step of dolichol-linked oligosaccharide biosynthesis, transfering GlcNAc-1-P from cytosolic UDP-GlcNAc onto the carrier lipid dolichyl phosphate (P-dolichol), yielding GlcNAc-P-P-dolichol embedded in the cytoplasmic leaflet of the endoplasmic reticulum membrane.</text>
</comment>
<evidence type="ECO:0000256" key="14">
    <source>
        <dbReference type="ARBA" id="ARBA00023136"/>
    </source>
</evidence>
<evidence type="ECO:0000256" key="8">
    <source>
        <dbReference type="ARBA" id="ARBA00022679"/>
    </source>
</evidence>
<feature type="transmembrane region" description="Helical" evidence="19">
    <location>
        <begin position="119"/>
        <end position="137"/>
    </location>
</feature>
<dbReference type="GO" id="GO:0006488">
    <property type="term" value="P:dolichol-linked oligosaccharide biosynthetic process"/>
    <property type="evidence" value="ECO:0007669"/>
    <property type="project" value="InterPro"/>
</dbReference>
<evidence type="ECO:0000256" key="6">
    <source>
        <dbReference type="ARBA" id="ARBA00017659"/>
    </source>
</evidence>
<dbReference type="Pfam" id="PF00953">
    <property type="entry name" value="Glycos_transf_4"/>
    <property type="match status" value="1"/>
</dbReference>
<dbReference type="EC" id="2.7.8.15" evidence="5"/>
<comment type="cofactor">
    <cofactor evidence="1">
        <name>Mg(2+)</name>
        <dbReference type="ChEBI" id="CHEBI:18420"/>
    </cofactor>
</comment>
<evidence type="ECO:0000256" key="4">
    <source>
        <dbReference type="ARBA" id="ARBA00009317"/>
    </source>
</evidence>
<dbReference type="AlphaFoldDB" id="A0A9N6ZFC6"/>
<dbReference type="GO" id="GO:0006506">
    <property type="term" value="P:GPI anchor biosynthetic process"/>
    <property type="evidence" value="ECO:0007669"/>
    <property type="project" value="InterPro"/>
</dbReference>
<feature type="transmembrane region" description="Helical" evidence="19">
    <location>
        <begin position="538"/>
        <end position="557"/>
    </location>
</feature>
<dbReference type="Pfam" id="PF06423">
    <property type="entry name" value="GWT1"/>
    <property type="match status" value="1"/>
</dbReference>
<dbReference type="PANTHER" id="PTHR10571:SF0">
    <property type="entry name" value="UDP-N-ACETYLGLUCOSAMINE--DOLICHYL-PHOSPHATE N-ACETYLGLUCOSAMINEPHOSPHOTRANSFERASE"/>
    <property type="match status" value="1"/>
</dbReference>
<feature type="transmembrane region" description="Helical" evidence="19">
    <location>
        <begin position="188"/>
        <end position="204"/>
    </location>
</feature>
<feature type="transmembrane region" description="Helical" evidence="19">
    <location>
        <begin position="216"/>
        <end position="234"/>
    </location>
</feature>
<comment type="catalytic activity">
    <reaction evidence="18">
        <text>a di-trans,poly-cis-dolichyl phosphate + UDP-N-acetyl-alpha-D-glucosamine = an N-acetyl-alpha-D-glucosaminyl-diphospho-di-trans,poly-cis-dolichol + UMP</text>
        <dbReference type="Rhea" id="RHEA:13289"/>
        <dbReference type="Rhea" id="RHEA-COMP:19498"/>
        <dbReference type="Rhea" id="RHEA-COMP:19507"/>
        <dbReference type="ChEBI" id="CHEBI:57683"/>
        <dbReference type="ChEBI" id="CHEBI:57705"/>
        <dbReference type="ChEBI" id="CHEBI:57865"/>
        <dbReference type="ChEBI" id="CHEBI:58427"/>
        <dbReference type="EC" id="2.7.8.15"/>
    </reaction>
    <physiologicalReaction direction="left-to-right" evidence="18">
        <dbReference type="Rhea" id="RHEA:13290"/>
    </physiologicalReaction>
</comment>
<evidence type="ECO:0000256" key="12">
    <source>
        <dbReference type="ARBA" id="ARBA00022842"/>
    </source>
</evidence>
<evidence type="ECO:0000256" key="15">
    <source>
        <dbReference type="ARBA" id="ARBA00029567"/>
    </source>
</evidence>
<dbReference type="GO" id="GO:0016757">
    <property type="term" value="F:glycosyltransferase activity"/>
    <property type="evidence" value="ECO:0007669"/>
    <property type="project" value="UniProtKB-KW"/>
</dbReference>
<dbReference type="GO" id="GO:0016746">
    <property type="term" value="F:acyltransferase activity"/>
    <property type="evidence" value="ECO:0007669"/>
    <property type="project" value="InterPro"/>
</dbReference>
<evidence type="ECO:0000256" key="1">
    <source>
        <dbReference type="ARBA" id="ARBA00001946"/>
    </source>
</evidence>
<accession>A0A9N6ZFC6</accession>
<feature type="transmembrane region" description="Helical" evidence="19">
    <location>
        <begin position="416"/>
        <end position="435"/>
    </location>
</feature>
<comment type="subcellular location">
    <subcellularLocation>
        <location evidence="2">Endoplasmic reticulum membrane</location>
        <topology evidence="2">Multi-pass membrane protein</topology>
    </subcellularLocation>
</comment>
<feature type="transmembrane region" description="Helical" evidence="19">
    <location>
        <begin position="88"/>
        <end position="107"/>
    </location>
</feature>
<feature type="transmembrane region" description="Helical" evidence="19">
    <location>
        <begin position="663"/>
        <end position="681"/>
    </location>
</feature>